<evidence type="ECO:0000313" key="5">
    <source>
        <dbReference type="Proteomes" id="UP001489004"/>
    </source>
</evidence>
<dbReference type="InterPro" id="IPR045865">
    <property type="entry name" value="ACT-like_dom_sf"/>
</dbReference>
<keyword evidence="1" id="KW-0677">Repeat</keyword>
<protein>
    <recommendedName>
        <fullName evidence="3">ACT domain-containing protein</fullName>
    </recommendedName>
</protein>
<dbReference type="SUPFAM" id="SSF55021">
    <property type="entry name" value="ACT-like"/>
    <property type="match status" value="1"/>
</dbReference>
<dbReference type="EMBL" id="JALJOR010000020">
    <property type="protein sequence ID" value="KAK9803674.1"/>
    <property type="molecule type" value="Genomic_DNA"/>
</dbReference>
<evidence type="ECO:0000256" key="1">
    <source>
        <dbReference type="ARBA" id="ARBA00022737"/>
    </source>
</evidence>
<dbReference type="InterPro" id="IPR056805">
    <property type="entry name" value="ACT_ACR9/10_C"/>
</dbReference>
<dbReference type="AlphaFoldDB" id="A0AAW1P4L6"/>
<dbReference type="Pfam" id="PF24926">
    <property type="entry name" value="ACT_ACR9_C"/>
    <property type="match status" value="1"/>
</dbReference>
<dbReference type="Pfam" id="PF24931">
    <property type="entry name" value="ACT_ACR9_3rd"/>
    <property type="match status" value="1"/>
</dbReference>
<organism evidence="4 5">
    <name type="scientific">[Myrmecia] bisecta</name>
    <dbReference type="NCBI Taxonomy" id="41462"/>
    <lineage>
        <taxon>Eukaryota</taxon>
        <taxon>Viridiplantae</taxon>
        <taxon>Chlorophyta</taxon>
        <taxon>core chlorophytes</taxon>
        <taxon>Trebouxiophyceae</taxon>
        <taxon>Trebouxiales</taxon>
        <taxon>Trebouxiaceae</taxon>
        <taxon>Myrmecia</taxon>
    </lineage>
</organism>
<accession>A0AAW1P4L6</accession>
<name>A0AAW1P4L6_9CHLO</name>
<sequence>MREKPAVYASPLKRSTGRAPNAMDVDEEVVSVREISGHADNDRMREVRISCPDATGLGCDITRMLLDFGLIITQGDISTDGKWVFFILKVELAAGVSPHWKLLKTRLEKVCPTTNNTHTLWRWHSNPKDFQHPFLLQVTSYDRRGVLHDLMHTLWESDVVVFKAHVTTGPSEKVLDMFWIYDNRCELPDNHRVLEISDRVRDCLQQQDAECSITPAPPETCDEDSTSTIIKRCACKDANPASPLRKIISSKKHLKGSGGAAAARAASAVTSESDEYGKQEEVLVAVDNCTTTAYSLVNIMCHDRKGLVYDLMRTMKDIQIRVAYGKITVREKGMCEVDLFIQEPDGTRINDMDLLDELVERIRGAVLLPVRISVKDVYDGTCTELLVSANLDSGGRGRPRVTYDVTAALNHMDLCVFMADVFIEARLGDTERRPQELHRFLIHYKDGRRLESVGEKRAVYNSVRAQLTGTQQAKRSMATSPQPQPPTQAVPLSLMQSLSAWKWQS</sequence>
<dbReference type="InterPro" id="IPR002912">
    <property type="entry name" value="ACT_dom"/>
</dbReference>
<dbReference type="InterPro" id="IPR056816">
    <property type="entry name" value="ACR2/9/10_N"/>
</dbReference>
<dbReference type="PROSITE" id="PS51671">
    <property type="entry name" value="ACT"/>
    <property type="match status" value="1"/>
</dbReference>
<dbReference type="PANTHER" id="PTHR31096">
    <property type="entry name" value="ACT DOMAIN-CONTAINING PROTEIN ACR4-RELATED"/>
    <property type="match status" value="1"/>
</dbReference>
<proteinExistence type="predicted"/>
<keyword evidence="5" id="KW-1185">Reference proteome</keyword>
<feature type="domain" description="ACT" evidence="3">
    <location>
        <begin position="296"/>
        <end position="379"/>
    </location>
</feature>
<evidence type="ECO:0000256" key="2">
    <source>
        <dbReference type="SAM" id="MobiDB-lite"/>
    </source>
</evidence>
<evidence type="ECO:0000313" key="4">
    <source>
        <dbReference type="EMBL" id="KAK9803674.1"/>
    </source>
</evidence>
<dbReference type="Proteomes" id="UP001489004">
    <property type="component" value="Unassembled WGS sequence"/>
</dbReference>
<feature type="region of interest" description="Disordered" evidence="2">
    <location>
        <begin position="1"/>
        <end position="20"/>
    </location>
</feature>
<reference evidence="4 5" key="1">
    <citation type="journal article" date="2024" name="Nat. Commun.">
        <title>Phylogenomics reveals the evolutionary origins of lichenization in chlorophyte algae.</title>
        <authorList>
            <person name="Puginier C."/>
            <person name="Libourel C."/>
            <person name="Otte J."/>
            <person name="Skaloud P."/>
            <person name="Haon M."/>
            <person name="Grisel S."/>
            <person name="Petersen M."/>
            <person name="Berrin J.G."/>
            <person name="Delaux P.M."/>
            <person name="Dal Grande F."/>
            <person name="Keller J."/>
        </authorList>
    </citation>
    <scope>NUCLEOTIDE SEQUENCE [LARGE SCALE GENOMIC DNA]</scope>
    <source>
        <strain evidence="4 5">SAG 2043</strain>
    </source>
</reference>
<evidence type="ECO:0000259" key="3">
    <source>
        <dbReference type="PROSITE" id="PS51671"/>
    </source>
</evidence>
<feature type="region of interest" description="Disordered" evidence="2">
    <location>
        <begin position="470"/>
        <end position="489"/>
    </location>
</feature>
<dbReference type="InterPro" id="IPR040217">
    <property type="entry name" value="ACR1-12"/>
</dbReference>
<gene>
    <name evidence="4" type="ORF">WJX72_010742</name>
</gene>
<dbReference type="Pfam" id="PF24914">
    <property type="entry name" value="ACR10_N"/>
    <property type="match status" value="1"/>
</dbReference>
<dbReference type="PANTHER" id="PTHR31096:SF65">
    <property type="entry name" value="ACT DOMAIN-CONTAINING PROTEIN ACR9"/>
    <property type="match status" value="1"/>
</dbReference>
<comment type="caution">
    <text evidence="4">The sequence shown here is derived from an EMBL/GenBank/DDBJ whole genome shotgun (WGS) entry which is preliminary data.</text>
</comment>
<feature type="compositionally biased region" description="Polar residues" evidence="2">
    <location>
        <begin position="470"/>
        <end position="480"/>
    </location>
</feature>